<dbReference type="Pfam" id="PF00069">
    <property type="entry name" value="Pkinase"/>
    <property type="match status" value="1"/>
</dbReference>
<evidence type="ECO:0000256" key="5">
    <source>
        <dbReference type="ARBA" id="ARBA00022840"/>
    </source>
</evidence>
<dbReference type="SUPFAM" id="SSF56112">
    <property type="entry name" value="Protein kinase-like (PK-like)"/>
    <property type="match status" value="1"/>
</dbReference>
<dbReference type="PROSITE" id="PS00108">
    <property type="entry name" value="PROTEIN_KINASE_ST"/>
    <property type="match status" value="1"/>
</dbReference>
<keyword evidence="2" id="KW-0808">Transferase</keyword>
<dbReference type="Gene3D" id="1.10.510.10">
    <property type="entry name" value="Transferase(Phosphotransferase) domain 1"/>
    <property type="match status" value="1"/>
</dbReference>
<keyword evidence="4 7" id="KW-0418">Kinase</keyword>
<dbReference type="AlphaFoldDB" id="A0AAX4JC46"/>
<dbReference type="Proteomes" id="UP001334084">
    <property type="component" value="Chromosome 5"/>
</dbReference>
<dbReference type="InterPro" id="IPR000719">
    <property type="entry name" value="Prot_kinase_dom"/>
</dbReference>
<dbReference type="InterPro" id="IPR011009">
    <property type="entry name" value="Kinase-like_dom_sf"/>
</dbReference>
<feature type="domain" description="Protein kinase" evidence="6">
    <location>
        <begin position="5"/>
        <end position="274"/>
    </location>
</feature>
<keyword evidence="3" id="KW-0547">Nucleotide-binding</keyword>
<dbReference type="EMBL" id="CP142730">
    <property type="protein sequence ID" value="WUR03567.1"/>
    <property type="molecule type" value="Genomic_DNA"/>
</dbReference>
<evidence type="ECO:0000313" key="8">
    <source>
        <dbReference type="Proteomes" id="UP001334084"/>
    </source>
</evidence>
<dbReference type="PROSITE" id="PS50011">
    <property type="entry name" value="PROTEIN_KINASE_DOM"/>
    <property type="match status" value="1"/>
</dbReference>
<dbReference type="GeneID" id="90541380"/>
<dbReference type="GO" id="GO:0005634">
    <property type="term" value="C:nucleus"/>
    <property type="evidence" value="ECO:0007669"/>
    <property type="project" value="TreeGrafter"/>
</dbReference>
<evidence type="ECO:0000256" key="2">
    <source>
        <dbReference type="ARBA" id="ARBA00022679"/>
    </source>
</evidence>
<dbReference type="GO" id="GO:0004674">
    <property type="term" value="F:protein serine/threonine kinase activity"/>
    <property type="evidence" value="ECO:0007669"/>
    <property type="project" value="UniProtKB-KW"/>
</dbReference>
<dbReference type="PANTHER" id="PTHR24345:SF0">
    <property type="entry name" value="CELL CYCLE SERINE_THREONINE-PROTEIN KINASE CDC5_MSD2"/>
    <property type="match status" value="1"/>
</dbReference>
<gene>
    <name evidence="7" type="ORF">VNE69_05156</name>
</gene>
<evidence type="ECO:0000256" key="3">
    <source>
        <dbReference type="ARBA" id="ARBA00022741"/>
    </source>
</evidence>
<name>A0AAX4JC46_9MICR</name>
<protein>
    <submittedName>
        <fullName evidence="7">Death-associated protein kinase 2</fullName>
    </submittedName>
</protein>
<keyword evidence="8" id="KW-1185">Reference proteome</keyword>
<organism evidence="7 8">
    <name type="scientific">Vairimorpha necatrix</name>
    <dbReference type="NCBI Taxonomy" id="6039"/>
    <lineage>
        <taxon>Eukaryota</taxon>
        <taxon>Fungi</taxon>
        <taxon>Fungi incertae sedis</taxon>
        <taxon>Microsporidia</taxon>
        <taxon>Nosematidae</taxon>
        <taxon>Vairimorpha</taxon>
    </lineage>
</organism>
<dbReference type="PANTHER" id="PTHR24345">
    <property type="entry name" value="SERINE/THREONINE-PROTEIN KINASE PLK"/>
    <property type="match status" value="1"/>
</dbReference>
<dbReference type="RefSeq" id="XP_065329712.1">
    <property type="nucleotide sequence ID" value="XM_065473640.1"/>
</dbReference>
<evidence type="ECO:0000313" key="7">
    <source>
        <dbReference type="EMBL" id="WUR03567.1"/>
    </source>
</evidence>
<evidence type="ECO:0000259" key="6">
    <source>
        <dbReference type="PROSITE" id="PS50011"/>
    </source>
</evidence>
<dbReference type="KEGG" id="vnx:VNE69_05156"/>
<sequence>MFSTLQKVSILAKGRYSEIYKFLDTTSTDLFVIKKHPKVIGGSLKECNVRELEVYNRIYTDKMFTHKNIIKFYGYVEDEDDGYFKLEYVNGYDLNRIINESKTNKIEKYISKEKIINYIVQVIDGLEFLHSKGVYHCDVKPENILIYKDSVKIVDFGSSIISDKKVINIKDDDFIGTPGYLPQEVADFTYKGDINLEYVDIFGLGCTLYFCLTKKIPFAGELRCIISNNVKNMNVDLFLVEDEEMRNIVRKIFFNKEKSNLGDIKRALLSVRNV</sequence>
<dbReference type="SMART" id="SM00220">
    <property type="entry name" value="S_TKc"/>
    <property type="match status" value="1"/>
</dbReference>
<accession>A0AAX4JC46</accession>
<reference evidence="7" key="1">
    <citation type="journal article" date="2024" name="BMC Genomics">
        <title>Functional annotation of a divergent genome using sequence and structure-based similarity.</title>
        <authorList>
            <person name="Svedberg D."/>
            <person name="Winiger R.R."/>
            <person name="Berg A."/>
            <person name="Sharma H."/>
            <person name="Tellgren-Roth C."/>
            <person name="Debrunner-Vossbrinck B.A."/>
            <person name="Vossbrinck C.R."/>
            <person name="Barandun J."/>
        </authorList>
    </citation>
    <scope>NUCLEOTIDE SEQUENCE</scope>
    <source>
        <strain evidence="7">Illinois isolate</strain>
    </source>
</reference>
<keyword evidence="5" id="KW-0067">ATP-binding</keyword>
<proteinExistence type="predicted"/>
<evidence type="ECO:0000256" key="1">
    <source>
        <dbReference type="ARBA" id="ARBA00022527"/>
    </source>
</evidence>
<dbReference type="GO" id="GO:0005524">
    <property type="term" value="F:ATP binding"/>
    <property type="evidence" value="ECO:0007669"/>
    <property type="project" value="UniProtKB-KW"/>
</dbReference>
<evidence type="ECO:0000256" key="4">
    <source>
        <dbReference type="ARBA" id="ARBA00022777"/>
    </source>
</evidence>
<keyword evidence="1" id="KW-0723">Serine/threonine-protein kinase</keyword>
<dbReference type="InterPro" id="IPR008271">
    <property type="entry name" value="Ser/Thr_kinase_AS"/>
</dbReference>